<gene>
    <name evidence="2" type="ORF">DC041_0009955</name>
</gene>
<evidence type="ECO:0000256" key="1">
    <source>
        <dbReference type="SAM" id="Phobius"/>
    </source>
</evidence>
<name>A0A430Q825_SCHBO</name>
<proteinExistence type="predicted"/>
<reference evidence="2 3" key="1">
    <citation type="journal article" date="2019" name="PLoS Pathog.">
        <title>Genome sequence of the bovine parasite Schistosoma bovis Tanzania.</title>
        <authorList>
            <person name="Oey H."/>
            <person name="Zakrzewski M."/>
            <person name="Gobert G."/>
            <person name="Gravermann K."/>
            <person name="Stoye J."/>
            <person name="Jones M."/>
            <person name="Mcmanus D."/>
            <person name="Krause L."/>
        </authorList>
    </citation>
    <scope>NUCLEOTIDE SEQUENCE [LARGE SCALE GENOMIC DNA]</scope>
    <source>
        <strain evidence="2 3">TAN1997</strain>
    </source>
</reference>
<dbReference type="EMBL" id="QMKO01002338">
    <property type="protein sequence ID" value="RTG83849.1"/>
    <property type="molecule type" value="Genomic_DNA"/>
</dbReference>
<sequence>MYSRDIRFDRNHGIYVLFSGAWFPIIVTVTKGRKIMEQILYSAFVFNVWRGFRRTNYLYFILDFYLWHGSCILNII</sequence>
<accession>A0A430Q825</accession>
<keyword evidence="1" id="KW-0472">Membrane</keyword>
<evidence type="ECO:0000313" key="2">
    <source>
        <dbReference type="EMBL" id="RTG83849.1"/>
    </source>
</evidence>
<comment type="caution">
    <text evidence="2">The sequence shown here is derived from an EMBL/GenBank/DDBJ whole genome shotgun (WGS) entry which is preliminary data.</text>
</comment>
<keyword evidence="1" id="KW-1133">Transmembrane helix</keyword>
<dbReference type="AlphaFoldDB" id="A0A430Q825"/>
<evidence type="ECO:0000313" key="3">
    <source>
        <dbReference type="Proteomes" id="UP000290809"/>
    </source>
</evidence>
<feature type="transmembrane region" description="Helical" evidence="1">
    <location>
        <begin position="12"/>
        <end position="30"/>
    </location>
</feature>
<keyword evidence="3" id="KW-1185">Reference proteome</keyword>
<organism evidence="2 3">
    <name type="scientific">Schistosoma bovis</name>
    <name type="common">Blood fluke</name>
    <dbReference type="NCBI Taxonomy" id="6184"/>
    <lineage>
        <taxon>Eukaryota</taxon>
        <taxon>Metazoa</taxon>
        <taxon>Spiralia</taxon>
        <taxon>Lophotrochozoa</taxon>
        <taxon>Platyhelminthes</taxon>
        <taxon>Trematoda</taxon>
        <taxon>Digenea</taxon>
        <taxon>Strigeidida</taxon>
        <taxon>Schistosomatoidea</taxon>
        <taxon>Schistosomatidae</taxon>
        <taxon>Schistosoma</taxon>
    </lineage>
</organism>
<protein>
    <submittedName>
        <fullName evidence="2">Uncharacterized protein</fullName>
    </submittedName>
</protein>
<keyword evidence="1" id="KW-0812">Transmembrane</keyword>
<dbReference type="Proteomes" id="UP000290809">
    <property type="component" value="Unassembled WGS sequence"/>
</dbReference>